<evidence type="ECO:0000313" key="9">
    <source>
        <dbReference type="EMBL" id="KAF2273803.1"/>
    </source>
</evidence>
<organism evidence="9 10">
    <name type="scientific">Westerdykella ornata</name>
    <dbReference type="NCBI Taxonomy" id="318751"/>
    <lineage>
        <taxon>Eukaryota</taxon>
        <taxon>Fungi</taxon>
        <taxon>Dikarya</taxon>
        <taxon>Ascomycota</taxon>
        <taxon>Pezizomycotina</taxon>
        <taxon>Dothideomycetes</taxon>
        <taxon>Pleosporomycetidae</taxon>
        <taxon>Pleosporales</taxon>
        <taxon>Sporormiaceae</taxon>
        <taxon>Westerdykella</taxon>
    </lineage>
</organism>
<evidence type="ECO:0000256" key="4">
    <source>
        <dbReference type="ARBA" id="ARBA00022692"/>
    </source>
</evidence>
<proteinExistence type="inferred from homology"/>
<dbReference type="Gene3D" id="1.20.1250.20">
    <property type="entry name" value="MFS general substrate transporter like domains"/>
    <property type="match status" value="1"/>
</dbReference>
<evidence type="ECO:0000256" key="5">
    <source>
        <dbReference type="ARBA" id="ARBA00022989"/>
    </source>
</evidence>
<dbReference type="AlphaFoldDB" id="A0A6A6JCA2"/>
<keyword evidence="6 7" id="KW-0472">Membrane</keyword>
<feature type="transmembrane region" description="Helical" evidence="7">
    <location>
        <begin position="296"/>
        <end position="317"/>
    </location>
</feature>
<feature type="transmembrane region" description="Helical" evidence="7">
    <location>
        <begin position="74"/>
        <end position="94"/>
    </location>
</feature>
<dbReference type="GO" id="GO:0016020">
    <property type="term" value="C:membrane"/>
    <property type="evidence" value="ECO:0007669"/>
    <property type="project" value="UniProtKB-SubCell"/>
</dbReference>
<dbReference type="InterPro" id="IPR050360">
    <property type="entry name" value="MFS_Sugar_Transporters"/>
</dbReference>
<reference evidence="9" key="1">
    <citation type="journal article" date="2020" name="Stud. Mycol.">
        <title>101 Dothideomycetes genomes: a test case for predicting lifestyles and emergence of pathogens.</title>
        <authorList>
            <person name="Haridas S."/>
            <person name="Albert R."/>
            <person name="Binder M."/>
            <person name="Bloem J."/>
            <person name="Labutti K."/>
            <person name="Salamov A."/>
            <person name="Andreopoulos B."/>
            <person name="Baker S."/>
            <person name="Barry K."/>
            <person name="Bills G."/>
            <person name="Bluhm B."/>
            <person name="Cannon C."/>
            <person name="Castanera R."/>
            <person name="Culley D."/>
            <person name="Daum C."/>
            <person name="Ezra D."/>
            <person name="Gonzalez J."/>
            <person name="Henrissat B."/>
            <person name="Kuo A."/>
            <person name="Liang C."/>
            <person name="Lipzen A."/>
            <person name="Lutzoni F."/>
            <person name="Magnuson J."/>
            <person name="Mondo S."/>
            <person name="Nolan M."/>
            <person name="Ohm R."/>
            <person name="Pangilinan J."/>
            <person name="Park H.-J."/>
            <person name="Ramirez L."/>
            <person name="Alfaro M."/>
            <person name="Sun H."/>
            <person name="Tritt A."/>
            <person name="Yoshinaga Y."/>
            <person name="Zwiers L.-H."/>
            <person name="Turgeon B."/>
            <person name="Goodwin S."/>
            <person name="Spatafora J."/>
            <person name="Crous P."/>
            <person name="Grigoriev I."/>
        </authorList>
    </citation>
    <scope>NUCLEOTIDE SEQUENCE</scope>
    <source>
        <strain evidence="9">CBS 379.55</strain>
    </source>
</reference>
<name>A0A6A6JCA2_WESOR</name>
<evidence type="ECO:0000256" key="2">
    <source>
        <dbReference type="ARBA" id="ARBA00010992"/>
    </source>
</evidence>
<gene>
    <name evidence="9" type="ORF">EI97DRAFT_479912</name>
</gene>
<dbReference type="InterPro" id="IPR005828">
    <property type="entry name" value="MFS_sugar_transport-like"/>
</dbReference>
<dbReference type="PANTHER" id="PTHR48022:SF2">
    <property type="entry name" value="PLASTIDIC GLUCOSE TRANSPORTER 4"/>
    <property type="match status" value="1"/>
</dbReference>
<feature type="transmembrane region" description="Helical" evidence="7">
    <location>
        <begin position="392"/>
        <end position="414"/>
    </location>
</feature>
<dbReference type="InterPro" id="IPR020846">
    <property type="entry name" value="MFS_dom"/>
</dbReference>
<keyword evidence="3" id="KW-0813">Transport</keyword>
<feature type="transmembrane region" description="Helical" evidence="7">
    <location>
        <begin position="51"/>
        <end position="67"/>
    </location>
</feature>
<sequence length="488" mass="53685">MIRYQVLCILLACFGATFYGYDTSITASVLAYNSFIQYFELNNDTIGAMNSAYQAAAALGALSNFYLPNRLGRLRTIILGCTISVIGVTLQTSAQNYPMFVVGRTIGGIACGIVFSVCPVYANEISPAYFRGRVGALYALNITASFLITQCVGLGLYFIKGNTSWRLLFALQLIPALSLAIFSIRMPESPRFLALVGRDKEALEILRQLHGGGKETAEYNESDSYYQEFLEIRAQIEEDRSYTRSWRTIISKSSYLRRFALIIGFFFFQQFTGIIPLAAYQVIIYQMLGVRAVTSLILTVVYGIATTLGVITCGFWLDKVGRRPALLACYAGMIPSMGLIVGFWIGFEKSGNQNLGLVKGVLVGIYLVAFIFSGVMNAFGPTYASEIMPTEIRAAGLAAGYFVFNALAVLISQITPTAIASISWRYFLIFLIMDCIFIVIAYLFYPETRNLALEHIGKAFGDKVATAQQLSGESIVVSTSLQPSKLID</sequence>
<evidence type="ECO:0000256" key="3">
    <source>
        <dbReference type="ARBA" id="ARBA00022448"/>
    </source>
</evidence>
<dbReference type="RefSeq" id="XP_033651342.1">
    <property type="nucleotide sequence ID" value="XM_033802013.1"/>
</dbReference>
<evidence type="ECO:0000256" key="7">
    <source>
        <dbReference type="SAM" id="Phobius"/>
    </source>
</evidence>
<feature type="transmembrane region" description="Helical" evidence="7">
    <location>
        <begin position="165"/>
        <end position="184"/>
    </location>
</feature>
<keyword evidence="5 7" id="KW-1133">Transmembrane helix</keyword>
<dbReference type="InterPro" id="IPR036259">
    <property type="entry name" value="MFS_trans_sf"/>
</dbReference>
<feature type="transmembrane region" description="Helical" evidence="7">
    <location>
        <begin position="357"/>
        <end position="380"/>
    </location>
</feature>
<evidence type="ECO:0000259" key="8">
    <source>
        <dbReference type="PROSITE" id="PS50850"/>
    </source>
</evidence>
<feature type="transmembrane region" description="Helical" evidence="7">
    <location>
        <begin position="134"/>
        <end position="159"/>
    </location>
</feature>
<dbReference type="PROSITE" id="PS50850">
    <property type="entry name" value="MFS"/>
    <property type="match status" value="1"/>
</dbReference>
<dbReference type="PROSITE" id="PS00217">
    <property type="entry name" value="SUGAR_TRANSPORT_2"/>
    <property type="match status" value="1"/>
</dbReference>
<comment type="similarity">
    <text evidence="2">Belongs to the major facilitator superfamily. Sugar transporter (TC 2.A.1.1) family.</text>
</comment>
<feature type="transmembrane region" description="Helical" evidence="7">
    <location>
        <begin position="259"/>
        <end position="284"/>
    </location>
</feature>
<dbReference type="SUPFAM" id="SSF103473">
    <property type="entry name" value="MFS general substrate transporter"/>
    <property type="match status" value="1"/>
</dbReference>
<dbReference type="GeneID" id="54555188"/>
<evidence type="ECO:0000256" key="1">
    <source>
        <dbReference type="ARBA" id="ARBA00004141"/>
    </source>
</evidence>
<keyword evidence="10" id="KW-1185">Reference proteome</keyword>
<feature type="transmembrane region" description="Helical" evidence="7">
    <location>
        <begin position="324"/>
        <end position="345"/>
    </location>
</feature>
<dbReference type="GO" id="GO:0005351">
    <property type="term" value="F:carbohydrate:proton symporter activity"/>
    <property type="evidence" value="ECO:0007669"/>
    <property type="project" value="TreeGrafter"/>
</dbReference>
<evidence type="ECO:0000256" key="6">
    <source>
        <dbReference type="ARBA" id="ARBA00023136"/>
    </source>
</evidence>
<comment type="subcellular location">
    <subcellularLocation>
        <location evidence="1">Membrane</location>
        <topology evidence="1">Multi-pass membrane protein</topology>
    </subcellularLocation>
</comment>
<dbReference type="PANTHER" id="PTHR48022">
    <property type="entry name" value="PLASTIDIC GLUCOSE TRANSPORTER 4"/>
    <property type="match status" value="1"/>
</dbReference>
<keyword evidence="4 7" id="KW-0812">Transmembrane</keyword>
<dbReference type="Pfam" id="PF00083">
    <property type="entry name" value="Sugar_tr"/>
    <property type="match status" value="1"/>
</dbReference>
<protein>
    <submittedName>
        <fullName evidence="9">MFS transporter</fullName>
    </submittedName>
</protein>
<evidence type="ECO:0000313" key="10">
    <source>
        <dbReference type="Proteomes" id="UP000800097"/>
    </source>
</evidence>
<dbReference type="InterPro" id="IPR003663">
    <property type="entry name" value="Sugar/inositol_transpt"/>
</dbReference>
<dbReference type="InterPro" id="IPR005829">
    <property type="entry name" value="Sugar_transporter_CS"/>
</dbReference>
<feature type="transmembrane region" description="Helical" evidence="7">
    <location>
        <begin position="100"/>
        <end position="122"/>
    </location>
</feature>
<dbReference type="OrthoDB" id="6612291at2759"/>
<dbReference type="PRINTS" id="PR00171">
    <property type="entry name" value="SUGRTRNSPORT"/>
</dbReference>
<dbReference type="Proteomes" id="UP000800097">
    <property type="component" value="Unassembled WGS sequence"/>
</dbReference>
<accession>A0A6A6JCA2</accession>
<feature type="transmembrane region" description="Helical" evidence="7">
    <location>
        <begin position="426"/>
        <end position="445"/>
    </location>
</feature>
<feature type="domain" description="Major facilitator superfamily (MFS) profile" evidence="8">
    <location>
        <begin position="8"/>
        <end position="449"/>
    </location>
</feature>
<dbReference type="EMBL" id="ML986507">
    <property type="protein sequence ID" value="KAF2273803.1"/>
    <property type="molecule type" value="Genomic_DNA"/>
</dbReference>